<dbReference type="RefSeq" id="WP_406765568.1">
    <property type="nucleotide sequence ID" value="NZ_JBJHZY010000002.1"/>
</dbReference>
<dbReference type="Proteomes" id="UP001623661">
    <property type="component" value="Unassembled WGS sequence"/>
</dbReference>
<organism evidence="1 2">
    <name type="scientific">Candidatus Clostridium radicumherbarum</name>
    <dbReference type="NCBI Taxonomy" id="3381662"/>
    <lineage>
        <taxon>Bacteria</taxon>
        <taxon>Bacillati</taxon>
        <taxon>Bacillota</taxon>
        <taxon>Clostridia</taxon>
        <taxon>Eubacteriales</taxon>
        <taxon>Clostridiaceae</taxon>
        <taxon>Clostridium</taxon>
    </lineage>
</organism>
<sequence length="190" mass="21786">MKFINSVIKRLSSLIVVIIFFNISISNVKAEQLINNESYKTNKQIMPFIPKGLEVDSKGNIYIGLAGEINIYNASGVFNNSIRVKTYGVFEMKIDSNDNLNVALVREDKIIVYNKEGYITQEKEDYDNKAYYEYKMADKIKTDSKGNKYELSNVLGYTKVIKITPDGTQNIIYKIPLLLWVLKAFIPIFL</sequence>
<comment type="caution">
    <text evidence="1">The sequence shown here is derived from an EMBL/GenBank/DDBJ whole genome shotgun (WGS) entry which is preliminary data.</text>
</comment>
<keyword evidence="2" id="KW-1185">Reference proteome</keyword>
<evidence type="ECO:0000313" key="2">
    <source>
        <dbReference type="Proteomes" id="UP001623661"/>
    </source>
</evidence>
<accession>A0ABW8TTL8</accession>
<evidence type="ECO:0000313" key="1">
    <source>
        <dbReference type="EMBL" id="MFL0268947.1"/>
    </source>
</evidence>
<dbReference type="EMBL" id="JBJHZY010000002">
    <property type="protein sequence ID" value="MFL0268947.1"/>
    <property type="molecule type" value="Genomic_DNA"/>
</dbReference>
<gene>
    <name evidence="1" type="ORF">ACJDUH_12690</name>
</gene>
<name>A0ABW8TTL8_9CLOT</name>
<dbReference type="SUPFAM" id="SSF63829">
    <property type="entry name" value="Calcium-dependent phosphotriesterase"/>
    <property type="match status" value="1"/>
</dbReference>
<protein>
    <submittedName>
        <fullName evidence="1">Uncharacterized protein</fullName>
    </submittedName>
</protein>
<proteinExistence type="predicted"/>
<reference evidence="1 2" key="1">
    <citation type="submission" date="2024-11" db="EMBL/GenBank/DDBJ databases">
        <authorList>
            <person name="Heng Y.C."/>
            <person name="Lim A.C.H."/>
            <person name="Lee J.K.Y."/>
            <person name="Kittelmann S."/>
        </authorList>
    </citation>
    <scope>NUCLEOTIDE SEQUENCE [LARGE SCALE GENOMIC DNA]</scope>
    <source>
        <strain evidence="1 2">WILCCON 0202</strain>
    </source>
</reference>